<feature type="transmembrane region" description="Helical" evidence="7">
    <location>
        <begin position="84"/>
        <end position="106"/>
    </location>
</feature>
<dbReference type="InterPro" id="IPR005115">
    <property type="entry name" value="Gly_transporter"/>
</dbReference>
<evidence type="ECO:0000256" key="6">
    <source>
        <dbReference type="ARBA" id="ARBA00023136"/>
    </source>
</evidence>
<evidence type="ECO:0000256" key="4">
    <source>
        <dbReference type="ARBA" id="ARBA00022692"/>
    </source>
</evidence>
<comment type="similarity">
    <text evidence="2">Belongs to the UPF0126 family.</text>
</comment>
<accession>A0A9D9N7B2</accession>
<feature type="transmembrane region" description="Helical" evidence="7">
    <location>
        <begin position="61"/>
        <end position="77"/>
    </location>
</feature>
<evidence type="ECO:0000256" key="5">
    <source>
        <dbReference type="ARBA" id="ARBA00022989"/>
    </source>
</evidence>
<evidence type="ECO:0000256" key="1">
    <source>
        <dbReference type="ARBA" id="ARBA00004651"/>
    </source>
</evidence>
<name>A0A9D9N7B2_9FIRM</name>
<feature type="transmembrane region" description="Helical" evidence="7">
    <location>
        <begin position="166"/>
        <end position="186"/>
    </location>
</feature>
<dbReference type="EMBL" id="JADIML010000080">
    <property type="protein sequence ID" value="MBO8462830.1"/>
    <property type="molecule type" value="Genomic_DNA"/>
</dbReference>
<proteinExistence type="inferred from homology"/>
<dbReference type="PANTHER" id="PTHR30506">
    <property type="entry name" value="INNER MEMBRANE PROTEIN"/>
    <property type="match status" value="1"/>
</dbReference>
<dbReference type="GO" id="GO:0005886">
    <property type="term" value="C:plasma membrane"/>
    <property type="evidence" value="ECO:0007669"/>
    <property type="project" value="UniProtKB-SubCell"/>
</dbReference>
<reference evidence="9" key="1">
    <citation type="submission" date="2020-10" db="EMBL/GenBank/DDBJ databases">
        <authorList>
            <person name="Gilroy R."/>
        </authorList>
    </citation>
    <scope>NUCLEOTIDE SEQUENCE</scope>
    <source>
        <strain evidence="9">E3-2379</strain>
    </source>
</reference>
<feature type="transmembrane region" description="Helical" evidence="7">
    <location>
        <begin position="141"/>
        <end position="160"/>
    </location>
</feature>
<evidence type="ECO:0000256" key="3">
    <source>
        <dbReference type="ARBA" id="ARBA00022475"/>
    </source>
</evidence>
<keyword evidence="5 7" id="KW-1133">Transmembrane helix</keyword>
<keyword evidence="3" id="KW-1003">Cell membrane</keyword>
<keyword evidence="4 7" id="KW-0812">Transmembrane</keyword>
<evidence type="ECO:0000256" key="2">
    <source>
        <dbReference type="ARBA" id="ARBA00008193"/>
    </source>
</evidence>
<organism evidence="9 10">
    <name type="scientific">Candidatus Scybalomonas excrementavium</name>
    <dbReference type="NCBI Taxonomy" id="2840943"/>
    <lineage>
        <taxon>Bacteria</taxon>
        <taxon>Bacillati</taxon>
        <taxon>Bacillota</taxon>
        <taxon>Clostridia</taxon>
        <taxon>Lachnospirales</taxon>
        <taxon>Lachnospiraceae</taxon>
        <taxon>Lachnospiraceae incertae sedis</taxon>
        <taxon>Candidatus Scybalomonas</taxon>
    </lineage>
</organism>
<dbReference type="Pfam" id="PF03458">
    <property type="entry name" value="Gly_transporter"/>
    <property type="match status" value="2"/>
</dbReference>
<evidence type="ECO:0000256" key="7">
    <source>
        <dbReference type="SAM" id="Phobius"/>
    </source>
</evidence>
<feature type="transmembrane region" description="Helical" evidence="7">
    <location>
        <begin position="6"/>
        <end position="21"/>
    </location>
</feature>
<dbReference type="AlphaFoldDB" id="A0A9D9N7B2"/>
<feature type="domain" description="Glycine transporter" evidence="8">
    <location>
        <begin position="88"/>
        <end position="161"/>
    </location>
</feature>
<dbReference type="Proteomes" id="UP000823618">
    <property type="component" value="Unassembled WGS sequence"/>
</dbReference>
<dbReference type="PANTHER" id="PTHR30506:SF3">
    <property type="entry name" value="UPF0126 INNER MEMBRANE PROTEIN YADS-RELATED"/>
    <property type="match status" value="1"/>
</dbReference>
<gene>
    <name evidence="9" type="ORF">IAC13_02735</name>
</gene>
<sequence length="201" mass="21872">MDILEAIGVFAFAISGAVVAMEEKFDLFGIYVMAAITAMGGGILRDAILNEGLPLFFTSEWTWGVIFLGGSFAIFLRKNVLNQMVFVTIDAIGLAAFAISAAASMIQSGQNTMVILFAACVTGAGGGMVRDIIVNRKPAIFCYDIYAVAAVVGGIALICFQHFYEMSIAILVSWTITFMIRMFCFWKKVHLPRVHVKISTE</sequence>
<feature type="transmembrane region" description="Helical" evidence="7">
    <location>
        <begin position="28"/>
        <end position="49"/>
    </location>
</feature>
<comment type="subcellular location">
    <subcellularLocation>
        <location evidence="1">Cell membrane</location>
        <topology evidence="1">Multi-pass membrane protein</topology>
    </subcellularLocation>
</comment>
<comment type="caution">
    <text evidence="9">The sequence shown here is derived from an EMBL/GenBank/DDBJ whole genome shotgun (WGS) entry which is preliminary data.</text>
</comment>
<protein>
    <submittedName>
        <fullName evidence="9">TRIC cation channel family protein</fullName>
    </submittedName>
</protein>
<keyword evidence="6 7" id="KW-0472">Membrane</keyword>
<evidence type="ECO:0000313" key="9">
    <source>
        <dbReference type="EMBL" id="MBO8462830.1"/>
    </source>
</evidence>
<feature type="domain" description="Glycine transporter" evidence="8">
    <location>
        <begin position="3"/>
        <end position="76"/>
    </location>
</feature>
<reference evidence="9" key="2">
    <citation type="journal article" date="2021" name="PeerJ">
        <title>Extensive microbial diversity within the chicken gut microbiome revealed by metagenomics and culture.</title>
        <authorList>
            <person name="Gilroy R."/>
            <person name="Ravi A."/>
            <person name="Getino M."/>
            <person name="Pursley I."/>
            <person name="Horton D.L."/>
            <person name="Alikhan N.F."/>
            <person name="Baker D."/>
            <person name="Gharbi K."/>
            <person name="Hall N."/>
            <person name="Watson M."/>
            <person name="Adriaenssens E.M."/>
            <person name="Foster-Nyarko E."/>
            <person name="Jarju S."/>
            <person name="Secka A."/>
            <person name="Antonio M."/>
            <person name="Oren A."/>
            <person name="Chaudhuri R.R."/>
            <person name="La Ragione R."/>
            <person name="Hildebrand F."/>
            <person name="Pallen M.J."/>
        </authorList>
    </citation>
    <scope>NUCLEOTIDE SEQUENCE</scope>
    <source>
        <strain evidence="9">E3-2379</strain>
    </source>
</reference>
<feature type="transmembrane region" description="Helical" evidence="7">
    <location>
        <begin position="112"/>
        <end position="129"/>
    </location>
</feature>
<evidence type="ECO:0000313" key="10">
    <source>
        <dbReference type="Proteomes" id="UP000823618"/>
    </source>
</evidence>
<evidence type="ECO:0000259" key="8">
    <source>
        <dbReference type="Pfam" id="PF03458"/>
    </source>
</evidence>